<organism evidence="1 2">
    <name type="scientific">Allosphingosinicella flava</name>
    <dbReference type="NCBI Taxonomy" id="2771430"/>
    <lineage>
        <taxon>Bacteria</taxon>
        <taxon>Pseudomonadati</taxon>
        <taxon>Pseudomonadota</taxon>
        <taxon>Alphaproteobacteria</taxon>
        <taxon>Sphingomonadales</taxon>
        <taxon>Sphingomonadaceae</taxon>
        <taxon>Allosphingosinicella</taxon>
    </lineage>
</organism>
<accession>A0A7T2GKN2</accession>
<evidence type="ECO:0000313" key="2">
    <source>
        <dbReference type="Proteomes" id="UP000594873"/>
    </source>
</evidence>
<dbReference type="Gene3D" id="1.10.260.40">
    <property type="entry name" value="lambda repressor-like DNA-binding domains"/>
    <property type="match status" value="1"/>
</dbReference>
<name>A0A7T2GKN2_9SPHN</name>
<gene>
    <name evidence="1" type="ORF">IC614_03130</name>
</gene>
<dbReference type="Proteomes" id="UP000594873">
    <property type="component" value="Chromosome"/>
</dbReference>
<dbReference type="InterPro" id="IPR010982">
    <property type="entry name" value="Lambda_DNA-bd_dom_sf"/>
</dbReference>
<dbReference type="GO" id="GO:0003677">
    <property type="term" value="F:DNA binding"/>
    <property type="evidence" value="ECO:0007669"/>
    <property type="project" value="InterPro"/>
</dbReference>
<sequence length="87" mass="9396">MIVAEAFHPSEYIADELDARGWSTLDLARRMPGDVQTNLLAVDLYLTVGPENRDLRLGDCAASIGDALGVSAAFFNNLEAAWLDTPS</sequence>
<evidence type="ECO:0000313" key="1">
    <source>
        <dbReference type="EMBL" id="QPQ55610.1"/>
    </source>
</evidence>
<dbReference type="AlphaFoldDB" id="A0A7T2GKN2"/>
<dbReference type="EMBL" id="CP065592">
    <property type="protein sequence ID" value="QPQ55610.1"/>
    <property type="molecule type" value="Genomic_DNA"/>
</dbReference>
<keyword evidence="2" id="KW-1185">Reference proteome</keyword>
<protein>
    <submittedName>
        <fullName evidence="1">Uncharacterized protein</fullName>
    </submittedName>
</protein>
<dbReference type="KEGG" id="sflv:IC614_03130"/>
<reference evidence="1 2" key="1">
    <citation type="submission" date="2020-11" db="EMBL/GenBank/DDBJ databases">
        <title>Genome seq and assembly of Sphingosinicella sp.</title>
        <authorList>
            <person name="Chhetri G."/>
        </authorList>
    </citation>
    <scope>NUCLEOTIDE SEQUENCE [LARGE SCALE GENOMIC DNA]</scope>
    <source>
        <strain evidence="1 2">UDD2</strain>
    </source>
</reference>
<proteinExistence type="predicted"/>
<dbReference type="RefSeq" id="WP_200972282.1">
    <property type="nucleotide sequence ID" value="NZ_CP065592.1"/>
</dbReference>